<dbReference type="Pfam" id="PF13445">
    <property type="entry name" value="zf-RING_UBOX"/>
    <property type="match status" value="1"/>
</dbReference>
<evidence type="ECO:0000256" key="4">
    <source>
        <dbReference type="PROSITE-ProRule" id="PRU00175"/>
    </source>
</evidence>
<keyword evidence="3" id="KW-0862">Zinc</keyword>
<dbReference type="PROSITE" id="PS00518">
    <property type="entry name" value="ZF_RING_1"/>
    <property type="match status" value="1"/>
</dbReference>
<name>A0A8C4Q4N3_EPTBU</name>
<dbReference type="OMA" id="PHKHEIS"/>
<protein>
    <recommendedName>
        <fullName evidence="5">RING-type domain-containing protein</fullName>
    </recommendedName>
</protein>
<dbReference type="Ensembl" id="ENSEBUT00000010480.1">
    <property type="protein sequence ID" value="ENSEBUP00000009946.1"/>
    <property type="gene ID" value="ENSEBUG00000006385.1"/>
</dbReference>
<accession>A0A8C4Q4N3</accession>
<dbReference type="SUPFAM" id="SSF57850">
    <property type="entry name" value="RING/U-box"/>
    <property type="match status" value="1"/>
</dbReference>
<evidence type="ECO:0000256" key="2">
    <source>
        <dbReference type="ARBA" id="ARBA00022771"/>
    </source>
</evidence>
<dbReference type="InterPro" id="IPR001841">
    <property type="entry name" value="Znf_RING"/>
</dbReference>
<reference evidence="6" key="2">
    <citation type="submission" date="2025-09" db="UniProtKB">
        <authorList>
            <consortium name="Ensembl"/>
        </authorList>
    </citation>
    <scope>IDENTIFICATION</scope>
</reference>
<dbReference type="PANTHER" id="PTHR25465">
    <property type="entry name" value="B-BOX DOMAIN CONTAINING"/>
    <property type="match status" value="1"/>
</dbReference>
<evidence type="ECO:0000313" key="7">
    <source>
        <dbReference type="Proteomes" id="UP000694388"/>
    </source>
</evidence>
<keyword evidence="1" id="KW-0479">Metal-binding</keyword>
<evidence type="ECO:0000313" key="6">
    <source>
        <dbReference type="Ensembl" id="ENSEBUP00000009946.1"/>
    </source>
</evidence>
<dbReference type="InterPro" id="IPR013083">
    <property type="entry name" value="Znf_RING/FYVE/PHD"/>
</dbReference>
<keyword evidence="7" id="KW-1185">Reference proteome</keyword>
<evidence type="ECO:0000259" key="5">
    <source>
        <dbReference type="PROSITE" id="PS50089"/>
    </source>
</evidence>
<dbReference type="InterPro" id="IPR027370">
    <property type="entry name" value="Znf-RING_euk"/>
</dbReference>
<sequence>MADGTRTPRGETTESRENSLDELTCPVCFELYNEPTALPCGHSFCLVCIETSWESKGEDTGCVCPNCREVFPQKPKLKKNVTIANLVDKIKMKKREVGTYPFVMVWSWNIPHKHEISANEHLLRIIYHVLLFVIHLSKP</sequence>
<dbReference type="GeneTree" id="ENSGT00940000166566"/>
<dbReference type="InterPro" id="IPR051051">
    <property type="entry name" value="E3_ubiq-ligase_TRIM/RNF"/>
</dbReference>
<feature type="domain" description="RING-type" evidence="5">
    <location>
        <begin position="25"/>
        <end position="68"/>
    </location>
</feature>
<dbReference type="GO" id="GO:0008270">
    <property type="term" value="F:zinc ion binding"/>
    <property type="evidence" value="ECO:0007669"/>
    <property type="project" value="UniProtKB-KW"/>
</dbReference>
<evidence type="ECO:0000256" key="3">
    <source>
        <dbReference type="ARBA" id="ARBA00022833"/>
    </source>
</evidence>
<organism evidence="6 7">
    <name type="scientific">Eptatretus burgeri</name>
    <name type="common">Inshore hagfish</name>
    <dbReference type="NCBI Taxonomy" id="7764"/>
    <lineage>
        <taxon>Eukaryota</taxon>
        <taxon>Metazoa</taxon>
        <taxon>Chordata</taxon>
        <taxon>Craniata</taxon>
        <taxon>Vertebrata</taxon>
        <taxon>Cyclostomata</taxon>
        <taxon>Myxini</taxon>
        <taxon>Myxiniformes</taxon>
        <taxon>Myxinidae</taxon>
        <taxon>Eptatretinae</taxon>
        <taxon>Eptatretus</taxon>
    </lineage>
</organism>
<dbReference type="AlphaFoldDB" id="A0A8C4Q4N3"/>
<reference evidence="6" key="1">
    <citation type="submission" date="2025-08" db="UniProtKB">
        <authorList>
            <consortium name="Ensembl"/>
        </authorList>
    </citation>
    <scope>IDENTIFICATION</scope>
</reference>
<dbReference type="SMART" id="SM00184">
    <property type="entry name" value="RING"/>
    <property type="match status" value="1"/>
</dbReference>
<dbReference type="Gene3D" id="3.30.40.10">
    <property type="entry name" value="Zinc/RING finger domain, C3HC4 (zinc finger)"/>
    <property type="match status" value="1"/>
</dbReference>
<dbReference type="PROSITE" id="PS50089">
    <property type="entry name" value="ZF_RING_2"/>
    <property type="match status" value="1"/>
</dbReference>
<proteinExistence type="predicted"/>
<evidence type="ECO:0000256" key="1">
    <source>
        <dbReference type="ARBA" id="ARBA00022723"/>
    </source>
</evidence>
<keyword evidence="2 4" id="KW-0863">Zinc-finger</keyword>
<dbReference type="PANTHER" id="PTHR25465:SF41">
    <property type="entry name" value="E3 UBIQUITIN-PROTEIN LIGASE RNF135"/>
    <property type="match status" value="1"/>
</dbReference>
<dbReference type="InterPro" id="IPR017907">
    <property type="entry name" value="Znf_RING_CS"/>
</dbReference>
<dbReference type="Proteomes" id="UP000694388">
    <property type="component" value="Unplaced"/>
</dbReference>